<dbReference type="PIRSF" id="PIRSF005646">
    <property type="entry name" value="FwdB"/>
    <property type="match status" value="1"/>
</dbReference>
<dbReference type="Gene3D" id="3.30.200.210">
    <property type="match status" value="1"/>
</dbReference>
<dbReference type="PANTHER" id="PTHR43105:SF14">
    <property type="entry name" value="FORMATE DEHYDROGENASE H"/>
    <property type="match status" value="1"/>
</dbReference>
<proteinExistence type="predicted"/>
<dbReference type="NCBIfam" id="TIGR03129">
    <property type="entry name" value="one_C_dehyd_B"/>
    <property type="match status" value="1"/>
</dbReference>
<dbReference type="EMBL" id="VOTZ01000002">
    <property type="protein sequence ID" value="MCQ1537686.1"/>
    <property type="molecule type" value="Genomic_DNA"/>
</dbReference>
<comment type="caution">
    <text evidence="3">The sequence shown here is derived from an EMBL/GenBank/DDBJ whole genome shotgun (WGS) entry which is preliminary data.</text>
</comment>
<dbReference type="Gene3D" id="3.40.228.10">
    <property type="entry name" value="Dimethylsulfoxide Reductase, domain 2"/>
    <property type="match status" value="2"/>
</dbReference>
<dbReference type="RefSeq" id="WP_255331594.1">
    <property type="nucleotide sequence ID" value="NZ_VOTZ01000002.1"/>
</dbReference>
<organism evidence="3 4">
    <name type="scientific">Methanocalculus taiwanensis</name>
    <dbReference type="NCBI Taxonomy" id="106207"/>
    <lineage>
        <taxon>Archaea</taxon>
        <taxon>Methanobacteriati</taxon>
        <taxon>Methanobacteriota</taxon>
        <taxon>Stenosarchaea group</taxon>
        <taxon>Methanomicrobia</taxon>
        <taxon>Methanomicrobiales</taxon>
        <taxon>Methanocalculaceae</taxon>
        <taxon>Methanocalculus</taxon>
    </lineage>
</organism>
<evidence type="ECO:0000256" key="1">
    <source>
        <dbReference type="ARBA" id="ARBA00023002"/>
    </source>
</evidence>
<dbReference type="SUPFAM" id="SSF53706">
    <property type="entry name" value="Formate dehydrogenase/DMSO reductase, domains 1-3"/>
    <property type="match status" value="1"/>
</dbReference>
<dbReference type="Pfam" id="PF00384">
    <property type="entry name" value="Molybdopterin"/>
    <property type="match status" value="1"/>
</dbReference>
<accession>A0ABD4TGQ5</accession>
<feature type="domain" description="Molybdopterin oxidoreductase" evidence="2">
    <location>
        <begin position="46"/>
        <end position="209"/>
    </location>
</feature>
<sequence length="430" mass="47541">MEIRDVPCPFCGCLCDDISVRLDDNRILGVENCCTLGNAKFLSKGRLQHPIMRKNGKWVEVSYEEAIDETARILSDAVRPLLYGWSGTVGEAQVVGVHLGEEIGALIDSTTSVCHNPSILAIQEVGHPGCTLGQVKNRADLVIYWGCNPIEAHPRHMSRYTTYADGYFIDNTVTDRKVIVVDIRRSEGAKVADEFIQIKPGGDYLVLSALRAMVRGRDDVVPDSVAGVKKEQLQRVASLMQKAKFGAVFFGLGITMSRGKYKNVRNAIELVSELNRKTKFTISAMRGHFNVYGFNEVLTWMAGYPFAVDFSRGIAFYNPGETTVIDLLERKEPDACLVIASDPGAHFPKSTIEHMAAIPTVQIDPCVNATTALCQVQIPVAITGIEAAGTAYRMDGVPIRMKKIIETNFPTDQEILERIVTRIREMKRDG</sequence>
<dbReference type="AlphaFoldDB" id="A0ABD4TGQ5"/>
<dbReference type="InterPro" id="IPR016457">
    <property type="entry name" value="Formylmethanofuran_DH_bsu"/>
</dbReference>
<protein>
    <submittedName>
        <fullName evidence="3">Formylmethanofuran dehydrogenase subunit B</fullName>
    </submittedName>
</protein>
<dbReference type="Proteomes" id="UP001524383">
    <property type="component" value="Unassembled WGS sequence"/>
</dbReference>
<dbReference type="InterPro" id="IPR006656">
    <property type="entry name" value="Mopterin_OxRdtase"/>
</dbReference>
<evidence type="ECO:0000259" key="2">
    <source>
        <dbReference type="Pfam" id="PF00384"/>
    </source>
</evidence>
<reference evidence="3 4" key="1">
    <citation type="submission" date="2019-08" db="EMBL/GenBank/DDBJ databases">
        <authorList>
            <person name="Chen S.-C."/>
            <person name="Lai M.-C."/>
            <person name="You Y.-T."/>
        </authorList>
    </citation>
    <scope>NUCLEOTIDE SEQUENCE [LARGE SCALE GENOMIC DNA]</scope>
    <source>
        <strain evidence="3 4">P2F9704a</strain>
    </source>
</reference>
<name>A0ABD4TGQ5_9EURY</name>
<dbReference type="CDD" id="cd02761">
    <property type="entry name" value="MopB_FmdB-FwdB"/>
    <property type="match status" value="1"/>
</dbReference>
<dbReference type="PANTHER" id="PTHR43105">
    <property type="entry name" value="RESPIRATORY NITRATE REDUCTASE"/>
    <property type="match status" value="1"/>
</dbReference>
<keyword evidence="1" id="KW-0560">Oxidoreductase</keyword>
<dbReference type="InterPro" id="IPR050123">
    <property type="entry name" value="Prok_molybdopt-oxidoreductase"/>
</dbReference>
<keyword evidence="4" id="KW-1185">Reference proteome</keyword>
<dbReference type="Gene3D" id="3.40.50.740">
    <property type="match status" value="1"/>
</dbReference>
<gene>
    <name evidence="3" type="ORF">FTO68_01595</name>
</gene>
<dbReference type="GO" id="GO:0016491">
    <property type="term" value="F:oxidoreductase activity"/>
    <property type="evidence" value="ECO:0007669"/>
    <property type="project" value="UniProtKB-KW"/>
</dbReference>
<evidence type="ECO:0000313" key="4">
    <source>
        <dbReference type="Proteomes" id="UP001524383"/>
    </source>
</evidence>
<evidence type="ECO:0000313" key="3">
    <source>
        <dbReference type="EMBL" id="MCQ1537686.1"/>
    </source>
</evidence>